<comment type="caution">
    <text evidence="4">The sequence shown here is derived from an EMBL/GenBank/DDBJ whole genome shotgun (WGS) entry which is preliminary data.</text>
</comment>
<accession>A0A8H7RAY7</accession>
<dbReference type="InterPro" id="IPR038717">
    <property type="entry name" value="Tc1-like_DDE_dom"/>
</dbReference>
<reference evidence="4 5" key="1">
    <citation type="submission" date="2020-12" db="EMBL/GenBank/DDBJ databases">
        <title>Metabolic potential, ecology and presence of endohyphal bacteria is reflected in genomic diversity of Mucoromycotina.</title>
        <authorList>
            <person name="Muszewska A."/>
            <person name="Okrasinska A."/>
            <person name="Steczkiewicz K."/>
            <person name="Drgas O."/>
            <person name="Orlowska M."/>
            <person name="Perlinska-Lenart U."/>
            <person name="Aleksandrzak-Piekarczyk T."/>
            <person name="Szatraj K."/>
            <person name="Zielenkiewicz U."/>
            <person name="Pilsyk S."/>
            <person name="Malc E."/>
            <person name="Mieczkowski P."/>
            <person name="Kruszewska J.S."/>
            <person name="Biernat P."/>
            <person name="Pawlowska J."/>
        </authorList>
    </citation>
    <scope>NUCLEOTIDE SEQUENCE [LARGE SCALE GENOMIC DNA]</scope>
    <source>
        <strain evidence="4 5">CBS 142.35</strain>
    </source>
</reference>
<dbReference type="GO" id="GO:0003676">
    <property type="term" value="F:nucleic acid binding"/>
    <property type="evidence" value="ECO:0007669"/>
    <property type="project" value="InterPro"/>
</dbReference>
<dbReference type="PANTHER" id="PTHR46564:SF1">
    <property type="entry name" value="TRANSPOSASE"/>
    <property type="match status" value="1"/>
</dbReference>
<sequence length="573" mass="65663">MAHMEFIYEFNCIADEILANSCPAELVEEADADLLYQTEMEWQGTTGGIQSLYQFGSSEIQVDEEMTEVVAANSETSDTKSRENSKKVATKKKREEHGPYRKYNALQIQQLFDFVIEMGMTAKAASLSVGIKVRTGQHYVRQYKIDNELPVIMTGAKKPLGRPPTLISEHTAFLIEYYDKHVDVVLFEARDALYEQFTDISITLSGLHKHLVDKAGLTLKKLDKLPLARVTEKTLDKRAELITRWNNDSEFDFEKRCVFIDEAGFNLHIRRNFGRSKKETPARAVVSTQRGVSVTILGAICELGVINVSLRKPQAVQSSKKRKRSNGTTVLNGRIGTRTEHFIEFLNKVMDVLDENGMKGRYLVMDNAPIHTNKSIEQLIEHRGYKCAYLAPYSPFLNPIEEFCSKVKQNVRRDRLSENDQLTPRITEAVKRVTKNDCIGWIKHAHSFFDACLEKKVFWISTAESKFTHFEKLVESQAGIIAAVNKRNAELEQEVHELKHQVAKNTEKKTHSPREKLLSGFIRKHYKGKMVREGVVWNFDYDFDHEENIIVKNLLIKYALKTADDLGYVWTTE</sequence>
<dbReference type="AlphaFoldDB" id="A0A8H7RAY7"/>
<proteinExistence type="predicted"/>
<evidence type="ECO:0000259" key="3">
    <source>
        <dbReference type="Pfam" id="PF13358"/>
    </source>
</evidence>
<evidence type="ECO:0000313" key="5">
    <source>
        <dbReference type="Proteomes" id="UP000646827"/>
    </source>
</evidence>
<evidence type="ECO:0000256" key="2">
    <source>
        <dbReference type="SAM" id="MobiDB-lite"/>
    </source>
</evidence>
<feature type="domain" description="Tc1-like transposase DDE" evidence="3">
    <location>
        <begin position="338"/>
        <end position="422"/>
    </location>
</feature>
<dbReference type="Proteomes" id="UP000646827">
    <property type="component" value="Unassembled WGS sequence"/>
</dbReference>
<evidence type="ECO:0000256" key="1">
    <source>
        <dbReference type="SAM" id="Coils"/>
    </source>
</evidence>
<feature type="non-terminal residue" evidence="4">
    <location>
        <position position="573"/>
    </location>
</feature>
<gene>
    <name evidence="4" type="ORF">INT45_007939</name>
</gene>
<protein>
    <recommendedName>
        <fullName evidence="3">Tc1-like transposase DDE domain-containing protein</fullName>
    </recommendedName>
</protein>
<dbReference type="PANTHER" id="PTHR46564">
    <property type="entry name" value="TRANSPOSASE"/>
    <property type="match status" value="1"/>
</dbReference>
<feature type="coiled-coil region" evidence="1">
    <location>
        <begin position="481"/>
        <end position="508"/>
    </location>
</feature>
<dbReference type="NCBIfam" id="NF033545">
    <property type="entry name" value="transpos_IS630"/>
    <property type="match status" value="1"/>
</dbReference>
<name>A0A8H7RAY7_9FUNG</name>
<dbReference type="OrthoDB" id="2209929at2759"/>
<keyword evidence="1" id="KW-0175">Coiled coil</keyword>
<dbReference type="InterPro" id="IPR047655">
    <property type="entry name" value="Transpos_IS630-like"/>
</dbReference>
<feature type="compositionally biased region" description="Basic and acidic residues" evidence="2">
    <location>
        <begin position="77"/>
        <end position="86"/>
    </location>
</feature>
<keyword evidence="5" id="KW-1185">Reference proteome</keyword>
<dbReference type="InterPro" id="IPR036397">
    <property type="entry name" value="RNaseH_sf"/>
</dbReference>
<dbReference type="EMBL" id="JAEPRB010001112">
    <property type="protein sequence ID" value="KAG2207619.1"/>
    <property type="molecule type" value="Genomic_DNA"/>
</dbReference>
<evidence type="ECO:0000313" key="4">
    <source>
        <dbReference type="EMBL" id="KAG2207619.1"/>
    </source>
</evidence>
<feature type="region of interest" description="Disordered" evidence="2">
    <location>
        <begin position="70"/>
        <end position="96"/>
    </location>
</feature>
<organism evidence="4 5">
    <name type="scientific">Circinella minor</name>
    <dbReference type="NCBI Taxonomy" id="1195481"/>
    <lineage>
        <taxon>Eukaryota</taxon>
        <taxon>Fungi</taxon>
        <taxon>Fungi incertae sedis</taxon>
        <taxon>Mucoromycota</taxon>
        <taxon>Mucoromycotina</taxon>
        <taxon>Mucoromycetes</taxon>
        <taxon>Mucorales</taxon>
        <taxon>Lichtheimiaceae</taxon>
        <taxon>Circinella</taxon>
    </lineage>
</organism>
<dbReference type="Gene3D" id="3.30.420.10">
    <property type="entry name" value="Ribonuclease H-like superfamily/Ribonuclease H"/>
    <property type="match status" value="1"/>
</dbReference>
<dbReference type="Pfam" id="PF13358">
    <property type="entry name" value="DDE_3"/>
    <property type="match status" value="1"/>
</dbReference>